<dbReference type="RefSeq" id="WP_211561288.1">
    <property type="nucleotide sequence ID" value="NZ_JAGVRK010000001.1"/>
</dbReference>
<reference evidence="2 3" key="1">
    <citation type="submission" date="2021-04" db="EMBL/GenBank/DDBJ databases">
        <title>Metabacillus sp. strain KIGAM252 whole genome sequence.</title>
        <authorList>
            <person name="Seo M.-J."/>
            <person name="Cho E.-S."/>
            <person name="Hwang C.Y."/>
            <person name="Yoon D.J."/>
        </authorList>
    </citation>
    <scope>NUCLEOTIDE SEQUENCE [LARGE SCALE GENOMIC DNA]</scope>
    <source>
        <strain evidence="2 3">KIGAM252</strain>
    </source>
</reference>
<comment type="caution">
    <text evidence="2">The sequence shown here is derived from an EMBL/GenBank/DDBJ whole genome shotgun (WGS) entry which is preliminary data.</text>
</comment>
<dbReference type="PROSITE" id="PS51257">
    <property type="entry name" value="PROKAR_LIPOPROTEIN"/>
    <property type="match status" value="1"/>
</dbReference>
<evidence type="ECO:0000256" key="1">
    <source>
        <dbReference type="SAM" id="SignalP"/>
    </source>
</evidence>
<feature type="signal peptide" evidence="1">
    <location>
        <begin position="1"/>
        <end position="19"/>
    </location>
</feature>
<organism evidence="2 3">
    <name type="scientific">Metabacillus flavus</name>
    <dbReference type="NCBI Taxonomy" id="2823519"/>
    <lineage>
        <taxon>Bacteria</taxon>
        <taxon>Bacillati</taxon>
        <taxon>Bacillota</taxon>
        <taxon>Bacilli</taxon>
        <taxon>Bacillales</taxon>
        <taxon>Bacillaceae</taxon>
        <taxon>Metabacillus</taxon>
    </lineage>
</organism>
<name>A0ABS5LIX3_9BACI</name>
<keyword evidence="3" id="KW-1185">Reference proteome</keyword>
<gene>
    <name evidence="2" type="ORF">J9317_18310</name>
</gene>
<keyword evidence="1" id="KW-0732">Signal</keyword>
<accession>A0ABS5LIX3</accession>
<feature type="chain" id="PRO_5046582251" description="DUF5105 domain-containing protein" evidence="1">
    <location>
        <begin position="20"/>
        <end position="153"/>
    </location>
</feature>
<evidence type="ECO:0008006" key="4">
    <source>
        <dbReference type="Google" id="ProtNLM"/>
    </source>
</evidence>
<protein>
    <recommendedName>
        <fullName evidence="4">DUF5105 domain-containing protein</fullName>
    </recommendedName>
</protein>
<proteinExistence type="predicted"/>
<dbReference type="EMBL" id="JAGVRK010000001">
    <property type="protein sequence ID" value="MBS2970700.1"/>
    <property type="molecule type" value="Genomic_DNA"/>
</dbReference>
<sequence length="153" mass="17653">MKKQWILSVWIILSIVLMAACQDPEANAKEEMAAAAETVKKVYMDAQKDDMNKFYEHFSKSGISKDDMEISKIMFSDKVTQVGGIEKFTFTPIEKSKLKEKAANMLKEEYKEDWTVVLEESKIGGTYFWILQKDGDRYYVINGDESPKEDILK</sequence>
<evidence type="ECO:0000313" key="2">
    <source>
        <dbReference type="EMBL" id="MBS2970700.1"/>
    </source>
</evidence>
<evidence type="ECO:0000313" key="3">
    <source>
        <dbReference type="Proteomes" id="UP000682403"/>
    </source>
</evidence>
<dbReference type="Proteomes" id="UP000682403">
    <property type="component" value="Unassembled WGS sequence"/>
</dbReference>